<gene>
    <name evidence="2" type="ORF">BACINT_04903</name>
</gene>
<organism evidence="2 3">
    <name type="scientific">Bacteroides intestinalis DSM 17393</name>
    <dbReference type="NCBI Taxonomy" id="471870"/>
    <lineage>
        <taxon>Bacteria</taxon>
        <taxon>Pseudomonadati</taxon>
        <taxon>Bacteroidota</taxon>
        <taxon>Bacteroidia</taxon>
        <taxon>Bacteroidales</taxon>
        <taxon>Bacteroidaceae</taxon>
        <taxon>Bacteroides</taxon>
    </lineage>
</organism>
<evidence type="ECO:0000313" key="2">
    <source>
        <dbReference type="EMBL" id="EDV05749.1"/>
    </source>
</evidence>
<dbReference type="AlphaFoldDB" id="B3CIV1"/>
<dbReference type="Pfam" id="PF01909">
    <property type="entry name" value="NTP_transf_2"/>
    <property type="match status" value="1"/>
</dbReference>
<dbReference type="InterPro" id="IPR002934">
    <property type="entry name" value="Polymerase_NTP_transf_dom"/>
</dbReference>
<dbReference type="Gene3D" id="3.30.460.10">
    <property type="entry name" value="Beta Polymerase, domain 2"/>
    <property type="match status" value="1"/>
</dbReference>
<sequence>MQGVTLFSLSLFHEKSILKRDIMKRNANKVLESIRQSLAQHLPSGGRAVLFGSQARGDARPDSDWDILIVLDKEKLETADYDTVSYPLTTLGWDLGERINPIMYTLKEWTASHITPFYKNIEQEGIILV</sequence>
<comment type="caution">
    <text evidence="2">The sequence shown here is derived from an EMBL/GenBank/DDBJ whole genome shotgun (WGS) entry which is preliminary data.</text>
</comment>
<evidence type="ECO:0000313" key="3">
    <source>
        <dbReference type="Proteomes" id="UP000004596"/>
    </source>
</evidence>
<dbReference type="GO" id="GO:0016779">
    <property type="term" value="F:nucleotidyltransferase activity"/>
    <property type="evidence" value="ECO:0007669"/>
    <property type="project" value="InterPro"/>
</dbReference>
<dbReference type="PANTHER" id="PTHR33933:SF1">
    <property type="entry name" value="PROTEIN ADENYLYLTRANSFERASE MNTA-RELATED"/>
    <property type="match status" value="1"/>
</dbReference>
<feature type="domain" description="Polymerase nucleotidyl transferase" evidence="1">
    <location>
        <begin position="32"/>
        <end position="78"/>
    </location>
</feature>
<dbReference type="InterPro" id="IPR043519">
    <property type="entry name" value="NT_sf"/>
</dbReference>
<dbReference type="SUPFAM" id="SSF81301">
    <property type="entry name" value="Nucleotidyltransferase"/>
    <property type="match status" value="1"/>
</dbReference>
<dbReference type="eggNOG" id="COG1708">
    <property type="taxonomic scope" value="Bacteria"/>
</dbReference>
<reference evidence="2 3" key="2">
    <citation type="submission" date="2008-04" db="EMBL/GenBank/DDBJ databases">
        <authorList>
            <person name="Fulton L."/>
            <person name="Clifton S."/>
            <person name="Fulton B."/>
            <person name="Xu J."/>
            <person name="Minx P."/>
            <person name="Pepin K.H."/>
            <person name="Johnson M."/>
            <person name="Thiruvilangam P."/>
            <person name="Bhonagiri V."/>
            <person name="Nash W.E."/>
            <person name="Mardis E.R."/>
            <person name="Wilson R.K."/>
        </authorList>
    </citation>
    <scope>NUCLEOTIDE SEQUENCE [LARGE SCALE GENOMIC DNA]</scope>
    <source>
        <strain evidence="2 3">DSM 17393</strain>
    </source>
</reference>
<dbReference type="STRING" id="471870.BACINT_04903"/>
<dbReference type="PANTHER" id="PTHR33933">
    <property type="entry name" value="NUCLEOTIDYLTRANSFERASE"/>
    <property type="match status" value="1"/>
</dbReference>
<accession>B3CIV1</accession>
<name>B3CIV1_9BACE</name>
<protein>
    <submittedName>
        <fullName evidence="2">Nucleotidyltransferase domain protein</fullName>
    </submittedName>
</protein>
<reference evidence="2 3" key="1">
    <citation type="submission" date="2008-04" db="EMBL/GenBank/DDBJ databases">
        <title>Draft genome sequence of Bacteroides intestinalis (DSM 17393).</title>
        <authorList>
            <person name="Sudarsanam P."/>
            <person name="Ley R."/>
            <person name="Guruge J."/>
            <person name="Turnbaugh P.J."/>
            <person name="Mahowald M."/>
            <person name="Liep D."/>
            <person name="Gordon J."/>
        </authorList>
    </citation>
    <scope>NUCLEOTIDE SEQUENCE [LARGE SCALE GENOMIC DNA]</scope>
    <source>
        <strain evidence="2 3">DSM 17393</strain>
    </source>
</reference>
<dbReference type="InterPro" id="IPR052548">
    <property type="entry name" value="Type_VII_TA_antitoxin"/>
</dbReference>
<dbReference type="Proteomes" id="UP000004596">
    <property type="component" value="Unassembled WGS sequence"/>
</dbReference>
<keyword evidence="2" id="KW-0808">Transferase</keyword>
<dbReference type="CDD" id="cd05403">
    <property type="entry name" value="NT_KNTase_like"/>
    <property type="match status" value="1"/>
</dbReference>
<evidence type="ECO:0000259" key="1">
    <source>
        <dbReference type="Pfam" id="PF01909"/>
    </source>
</evidence>
<proteinExistence type="predicted"/>
<dbReference type="EMBL" id="ABJL02000008">
    <property type="protein sequence ID" value="EDV05749.1"/>
    <property type="molecule type" value="Genomic_DNA"/>
</dbReference>